<evidence type="ECO:0000256" key="4">
    <source>
        <dbReference type="ARBA" id="ARBA00022989"/>
    </source>
</evidence>
<protein>
    <recommendedName>
        <fullName evidence="8">Reticulon domain-containing protein</fullName>
    </recommendedName>
</protein>
<keyword evidence="2 7" id="KW-0812">Transmembrane</keyword>
<evidence type="ECO:0000256" key="6">
    <source>
        <dbReference type="SAM" id="MobiDB-lite"/>
    </source>
</evidence>
<dbReference type="STRING" id="3885.V7ATC8"/>
<feature type="transmembrane region" description="Helical" evidence="7">
    <location>
        <begin position="67"/>
        <end position="88"/>
    </location>
</feature>
<dbReference type="OrthoDB" id="2020646at2759"/>
<dbReference type="Proteomes" id="UP000000226">
    <property type="component" value="Chromosome 10"/>
</dbReference>
<feature type="transmembrane region" description="Helical" evidence="7">
    <location>
        <begin position="44"/>
        <end position="61"/>
    </location>
</feature>
<evidence type="ECO:0000313" key="10">
    <source>
        <dbReference type="Proteomes" id="UP000000226"/>
    </source>
</evidence>
<dbReference type="InterPro" id="IPR044177">
    <property type="entry name" value="RTNLB22/23"/>
</dbReference>
<feature type="transmembrane region" description="Helical" evidence="7">
    <location>
        <begin position="139"/>
        <end position="156"/>
    </location>
</feature>
<dbReference type="EMBL" id="CM002297">
    <property type="protein sequence ID" value="ESW07858.1"/>
    <property type="molecule type" value="Genomic_DNA"/>
</dbReference>
<gene>
    <name evidence="9" type="ORF">PHAVU_010G164400g</name>
</gene>
<feature type="compositionally biased region" description="Basic and acidic residues" evidence="6">
    <location>
        <begin position="12"/>
        <end position="38"/>
    </location>
</feature>
<name>V7ATC8_PHAVU</name>
<evidence type="ECO:0000256" key="5">
    <source>
        <dbReference type="ARBA" id="ARBA00023136"/>
    </source>
</evidence>
<dbReference type="GO" id="GO:0005789">
    <property type="term" value="C:endoplasmic reticulum membrane"/>
    <property type="evidence" value="ECO:0007669"/>
    <property type="project" value="UniProtKB-SubCell"/>
</dbReference>
<reference evidence="10" key="1">
    <citation type="journal article" date="2014" name="Nat. Genet.">
        <title>A reference genome for common bean and genome-wide analysis of dual domestications.</title>
        <authorList>
            <person name="Schmutz J."/>
            <person name="McClean P.E."/>
            <person name="Mamidi S."/>
            <person name="Wu G.A."/>
            <person name="Cannon S.B."/>
            <person name="Grimwood J."/>
            <person name="Jenkins J."/>
            <person name="Shu S."/>
            <person name="Song Q."/>
            <person name="Chavarro C."/>
            <person name="Torres-Torres M."/>
            <person name="Geffroy V."/>
            <person name="Moghaddam S.M."/>
            <person name="Gao D."/>
            <person name="Abernathy B."/>
            <person name="Barry K."/>
            <person name="Blair M."/>
            <person name="Brick M.A."/>
            <person name="Chovatia M."/>
            <person name="Gepts P."/>
            <person name="Goodstein D.M."/>
            <person name="Gonzales M."/>
            <person name="Hellsten U."/>
            <person name="Hyten D.L."/>
            <person name="Jia G."/>
            <person name="Kelly J.D."/>
            <person name="Kudrna D."/>
            <person name="Lee R."/>
            <person name="Richard M.M."/>
            <person name="Miklas P.N."/>
            <person name="Osorno J.M."/>
            <person name="Rodrigues J."/>
            <person name="Thareau V."/>
            <person name="Urrea C.A."/>
            <person name="Wang M."/>
            <person name="Yu Y."/>
            <person name="Zhang M."/>
            <person name="Wing R.A."/>
            <person name="Cregan P.B."/>
            <person name="Rokhsar D.S."/>
            <person name="Jackson S.A."/>
        </authorList>
    </citation>
    <scope>NUCLEOTIDE SEQUENCE [LARGE SCALE GENOMIC DNA]</scope>
    <source>
        <strain evidence="10">cv. G19833</strain>
    </source>
</reference>
<dbReference type="PANTHER" id="PTHR47879:SF2">
    <property type="entry name" value="RETICULON-LIKE PROTEIN B22"/>
    <property type="match status" value="1"/>
</dbReference>
<dbReference type="Gramene" id="ESW07858">
    <property type="protein sequence ID" value="ESW07858"/>
    <property type="gene ID" value="PHAVU_010G164400g"/>
</dbReference>
<dbReference type="InterPro" id="IPR003388">
    <property type="entry name" value="Reticulon"/>
</dbReference>
<evidence type="ECO:0000256" key="2">
    <source>
        <dbReference type="ARBA" id="ARBA00022692"/>
    </source>
</evidence>
<evidence type="ECO:0000259" key="8">
    <source>
        <dbReference type="Pfam" id="PF02453"/>
    </source>
</evidence>
<evidence type="ECO:0000313" key="9">
    <source>
        <dbReference type="EMBL" id="ESW07858.1"/>
    </source>
</evidence>
<feature type="region of interest" description="Disordered" evidence="6">
    <location>
        <begin position="1"/>
        <end position="38"/>
    </location>
</feature>
<organism evidence="9 10">
    <name type="scientific">Phaseolus vulgaris</name>
    <name type="common">Kidney bean</name>
    <name type="synonym">French bean</name>
    <dbReference type="NCBI Taxonomy" id="3885"/>
    <lineage>
        <taxon>Eukaryota</taxon>
        <taxon>Viridiplantae</taxon>
        <taxon>Streptophyta</taxon>
        <taxon>Embryophyta</taxon>
        <taxon>Tracheophyta</taxon>
        <taxon>Spermatophyta</taxon>
        <taxon>Magnoliopsida</taxon>
        <taxon>eudicotyledons</taxon>
        <taxon>Gunneridae</taxon>
        <taxon>Pentapetalae</taxon>
        <taxon>rosids</taxon>
        <taxon>fabids</taxon>
        <taxon>Fabales</taxon>
        <taxon>Fabaceae</taxon>
        <taxon>Papilionoideae</taxon>
        <taxon>50 kb inversion clade</taxon>
        <taxon>NPAAA clade</taxon>
        <taxon>indigoferoid/millettioid clade</taxon>
        <taxon>Phaseoleae</taxon>
        <taxon>Phaseolus</taxon>
    </lineage>
</organism>
<dbReference type="eggNOG" id="KOG4197">
    <property type="taxonomic scope" value="Eukaryota"/>
</dbReference>
<evidence type="ECO:0000256" key="7">
    <source>
        <dbReference type="SAM" id="Phobius"/>
    </source>
</evidence>
<feature type="compositionally biased region" description="Basic residues" evidence="6">
    <location>
        <begin position="1"/>
        <end position="11"/>
    </location>
</feature>
<keyword evidence="10" id="KW-1185">Reference proteome</keyword>
<keyword evidence="3" id="KW-0256">Endoplasmic reticulum</keyword>
<accession>V7ATC8</accession>
<evidence type="ECO:0000256" key="3">
    <source>
        <dbReference type="ARBA" id="ARBA00022824"/>
    </source>
</evidence>
<keyword evidence="4 7" id="KW-1133">Transmembrane helix</keyword>
<sequence length="204" mass="23517">MGKREKKRLEKRRREQEEREREEREREERERREREMMDERRRPIKATMALAIGSLVYYHCAYRNSSFVTLLADVFIVILCSLAVSGLFSRQMNIQVPVDPLEWQMTEETANTIVAGFANTVGAAESVLRVAATGHDKRLFFKVVISLIFFSAIGRIAPGHTVAYTGLWLFCLYIFVRCSRSVRAFSAWLFGTPNGDSEEQDPTL</sequence>
<feature type="transmembrane region" description="Helical" evidence="7">
    <location>
        <begin position="162"/>
        <end position="179"/>
    </location>
</feature>
<dbReference type="PANTHER" id="PTHR47879">
    <property type="entry name" value="RETICULON-LIKE PROTEIN B22"/>
    <property type="match status" value="1"/>
</dbReference>
<proteinExistence type="predicted"/>
<comment type="subcellular location">
    <subcellularLocation>
        <location evidence="1">Endoplasmic reticulum membrane</location>
        <topology evidence="1">Multi-pass membrane protein</topology>
    </subcellularLocation>
</comment>
<dbReference type="AlphaFoldDB" id="V7ATC8"/>
<evidence type="ECO:0000256" key="1">
    <source>
        <dbReference type="ARBA" id="ARBA00004477"/>
    </source>
</evidence>
<feature type="domain" description="Reticulon" evidence="8">
    <location>
        <begin position="41"/>
        <end position="170"/>
    </location>
</feature>
<dbReference type="Pfam" id="PF02453">
    <property type="entry name" value="Reticulon"/>
    <property type="match status" value="1"/>
</dbReference>
<keyword evidence="5 7" id="KW-0472">Membrane</keyword>